<evidence type="ECO:0000313" key="1">
    <source>
        <dbReference type="EMBL" id="MFD2186920.1"/>
    </source>
</evidence>
<accession>A0ABW5AXC4</accession>
<dbReference type="RefSeq" id="WP_378319915.1">
    <property type="nucleotide sequence ID" value="NZ_JBHUHY010000006.1"/>
</dbReference>
<comment type="caution">
    <text evidence="1">The sequence shown here is derived from an EMBL/GenBank/DDBJ whole genome shotgun (WGS) entry which is preliminary data.</text>
</comment>
<reference evidence="2" key="1">
    <citation type="journal article" date="2019" name="Int. J. Syst. Evol. Microbiol.">
        <title>The Global Catalogue of Microorganisms (GCM) 10K type strain sequencing project: providing services to taxonomists for standard genome sequencing and annotation.</title>
        <authorList>
            <consortium name="The Broad Institute Genomics Platform"/>
            <consortium name="The Broad Institute Genome Sequencing Center for Infectious Disease"/>
            <person name="Wu L."/>
            <person name="Ma J."/>
        </authorList>
    </citation>
    <scope>NUCLEOTIDE SEQUENCE [LARGE SCALE GENOMIC DNA]</scope>
    <source>
        <strain evidence="2">DT92</strain>
    </source>
</reference>
<dbReference type="Proteomes" id="UP001597344">
    <property type="component" value="Unassembled WGS sequence"/>
</dbReference>
<evidence type="ECO:0000313" key="2">
    <source>
        <dbReference type="Proteomes" id="UP001597344"/>
    </source>
</evidence>
<sequence>MKTQKPNKINLKKLTIAKISVNELNVVKGGSSVPPTEQIGLCRATAREHGGACIQIY</sequence>
<dbReference type="InterPro" id="IPR026408">
    <property type="entry name" value="GG_sam_targ_CFB"/>
</dbReference>
<dbReference type="NCBIfam" id="NF038153">
    <property type="entry name" value="lant_leader_L1a"/>
    <property type="match status" value="1"/>
</dbReference>
<keyword evidence="2" id="KW-1185">Reference proteome</keyword>
<protein>
    <submittedName>
        <fullName evidence="1">TIGR04149 family rSAM-modified RiPP</fullName>
    </submittedName>
</protein>
<proteinExistence type="predicted"/>
<organism evidence="1 2">
    <name type="scientific">Aquimarina celericrescens</name>
    <dbReference type="NCBI Taxonomy" id="1964542"/>
    <lineage>
        <taxon>Bacteria</taxon>
        <taxon>Pseudomonadati</taxon>
        <taxon>Bacteroidota</taxon>
        <taxon>Flavobacteriia</taxon>
        <taxon>Flavobacteriales</taxon>
        <taxon>Flavobacteriaceae</taxon>
        <taxon>Aquimarina</taxon>
    </lineage>
</organism>
<dbReference type="NCBIfam" id="TIGR04149">
    <property type="entry name" value="GG_sam_targ_CFB"/>
    <property type="match status" value="1"/>
</dbReference>
<name>A0ABW5AXC4_9FLAO</name>
<dbReference type="EMBL" id="JBHUHY010000006">
    <property type="protein sequence ID" value="MFD2186920.1"/>
    <property type="molecule type" value="Genomic_DNA"/>
</dbReference>
<dbReference type="InterPro" id="IPR058238">
    <property type="entry name" value="Lant_leader_dom"/>
</dbReference>
<gene>
    <name evidence="1" type="ORF">ACFSJT_08960</name>
</gene>